<keyword evidence="6" id="KW-0812">Transmembrane</keyword>
<dbReference type="STRING" id="32264.T1K5K0"/>
<dbReference type="Pfam" id="PF00728">
    <property type="entry name" value="Glyco_hydro_20"/>
    <property type="match status" value="1"/>
</dbReference>
<comment type="similarity">
    <text evidence="2">Belongs to the glycosyl hydrolase 20 family.</text>
</comment>
<evidence type="ECO:0000313" key="8">
    <source>
        <dbReference type="EnsemblMetazoa" id="tetur05g06530.1"/>
    </source>
</evidence>
<evidence type="ECO:0000313" key="9">
    <source>
        <dbReference type="Proteomes" id="UP000015104"/>
    </source>
</evidence>
<dbReference type="InterPro" id="IPR015883">
    <property type="entry name" value="Glyco_hydro_20_cat"/>
</dbReference>
<keyword evidence="4" id="KW-0378">Hydrolase</keyword>
<dbReference type="GO" id="GO:0005975">
    <property type="term" value="P:carbohydrate metabolic process"/>
    <property type="evidence" value="ECO:0007669"/>
    <property type="project" value="InterPro"/>
</dbReference>
<feature type="compositionally biased region" description="Basic and acidic residues" evidence="5">
    <location>
        <begin position="45"/>
        <end position="68"/>
    </location>
</feature>
<evidence type="ECO:0000256" key="2">
    <source>
        <dbReference type="ARBA" id="ARBA00006285"/>
    </source>
</evidence>
<dbReference type="SUPFAM" id="SSF51445">
    <property type="entry name" value="(Trans)glycosidases"/>
    <property type="match status" value="1"/>
</dbReference>
<evidence type="ECO:0000256" key="4">
    <source>
        <dbReference type="ARBA" id="ARBA00022801"/>
    </source>
</evidence>
<name>T1K5K0_TETUR</name>
<dbReference type="CDD" id="cd06565">
    <property type="entry name" value="GH20_GcnA-like"/>
    <property type="match status" value="1"/>
</dbReference>
<keyword evidence="6" id="KW-1133">Transmembrane helix</keyword>
<protein>
    <recommendedName>
        <fullName evidence="3">beta-N-acetylhexosaminidase</fullName>
        <ecNumber evidence="3">3.2.1.52</ecNumber>
    </recommendedName>
</protein>
<dbReference type="EMBL" id="CAEY01001589">
    <property type="status" value="NOT_ANNOTATED_CDS"/>
    <property type="molecule type" value="Genomic_DNA"/>
</dbReference>
<dbReference type="HOGENOM" id="CLU_019666_1_0_1"/>
<organism evidence="8 9">
    <name type="scientific">Tetranychus urticae</name>
    <name type="common">Two-spotted spider mite</name>
    <dbReference type="NCBI Taxonomy" id="32264"/>
    <lineage>
        <taxon>Eukaryota</taxon>
        <taxon>Metazoa</taxon>
        <taxon>Ecdysozoa</taxon>
        <taxon>Arthropoda</taxon>
        <taxon>Chelicerata</taxon>
        <taxon>Arachnida</taxon>
        <taxon>Acari</taxon>
        <taxon>Acariformes</taxon>
        <taxon>Trombidiformes</taxon>
        <taxon>Prostigmata</taxon>
        <taxon>Eleutherengona</taxon>
        <taxon>Raphignathae</taxon>
        <taxon>Tetranychoidea</taxon>
        <taxon>Tetranychidae</taxon>
        <taxon>Tetranychus</taxon>
    </lineage>
</organism>
<proteinExistence type="inferred from homology"/>
<evidence type="ECO:0000256" key="6">
    <source>
        <dbReference type="SAM" id="Phobius"/>
    </source>
</evidence>
<dbReference type="Gene3D" id="3.20.20.80">
    <property type="entry name" value="Glycosidases"/>
    <property type="match status" value="1"/>
</dbReference>
<evidence type="ECO:0000256" key="1">
    <source>
        <dbReference type="ARBA" id="ARBA00001231"/>
    </source>
</evidence>
<dbReference type="EC" id="3.2.1.52" evidence="3"/>
<dbReference type="Proteomes" id="UP000015104">
    <property type="component" value="Unassembled WGS sequence"/>
</dbReference>
<evidence type="ECO:0000256" key="3">
    <source>
        <dbReference type="ARBA" id="ARBA00012663"/>
    </source>
</evidence>
<accession>T1K5K0</accession>
<keyword evidence="6" id="KW-0472">Membrane</keyword>
<keyword evidence="9" id="KW-1185">Reference proteome</keyword>
<feature type="region of interest" description="Disordered" evidence="5">
    <location>
        <begin position="45"/>
        <end position="104"/>
    </location>
</feature>
<dbReference type="eggNOG" id="ENOG502QRCP">
    <property type="taxonomic scope" value="Eukaryota"/>
</dbReference>
<dbReference type="PANTHER" id="PTHR21040">
    <property type="entry name" value="BCDNA.GH04120"/>
    <property type="match status" value="1"/>
</dbReference>
<dbReference type="GO" id="GO:0004563">
    <property type="term" value="F:beta-N-acetylhexosaminidase activity"/>
    <property type="evidence" value="ECO:0007669"/>
    <property type="project" value="UniProtKB-EC"/>
</dbReference>
<feature type="domain" description="Glycoside hydrolase family 20 catalytic" evidence="7">
    <location>
        <begin position="208"/>
        <end position="346"/>
    </location>
</feature>
<dbReference type="EnsemblMetazoa" id="tetur05g06530.1">
    <property type="protein sequence ID" value="tetur05g06530.1"/>
    <property type="gene ID" value="tetur05g06530"/>
</dbReference>
<dbReference type="AlphaFoldDB" id="T1K5K0"/>
<evidence type="ECO:0000259" key="7">
    <source>
        <dbReference type="Pfam" id="PF00728"/>
    </source>
</evidence>
<dbReference type="InterPro" id="IPR017853">
    <property type="entry name" value="GH"/>
</dbReference>
<sequence>MRSIRPICFYMFTSLWKRKPLLLAIVMVTSFTIIALQYNSVTESRDKRKDYHSSDHSLRNGRNVDLKDGASLPRRNLSALGLDRSNSNHKLNDDSQYNDKNSGRLSYDSADKKQYISPAPYEPLFGKKFANFFNSNEKRKNNQESPKEKNPYYVPPFRLVHFDLKGAPPKISYLKSILPIIKEAGANGILIEYEDMFPYENYLSDIPAANAYTKSEIALLLSSAEEHGLEVIPLVPAFGHMEFVLKLSKFRHLREYDPYPMALCPSQNESFVLIQHMIDQIMSAHPNAKWLHIGCDEVFQIGYCERCRNTERDTLFLDHVIKVAKYVKEKHRVIPIVWDDMLRNILPERLKESKIGSLVEPMIWTYVKDIYRFIPYPTFSYFADIFENVWAASAFKGAFGETLTVPNVKMHLENNQGWLEVMAEQQGHFKSIRGIAVTGWQRYDHLGTLCELLPSGLPSLIVDLITLRDGHYDSSKVFKEFDKIMHCSSSSSIGQYGYREDSNIGGNSNGAVDFESDPYLYNKASSCMFPGSSIFRMTQSVAEAVKRVNDYIYDVTIHKAWLTDYNIRHNVSNPYRVDEGLEQHSNVHYLLTSALRAASSSLREAFDEYTVNEWIEQNIYPYLLKMEKLLKDGESLKKNKVWPRRPYPPLADMKRFGLEIQKWF</sequence>
<reference evidence="9" key="1">
    <citation type="submission" date="2011-08" db="EMBL/GenBank/DDBJ databases">
        <authorList>
            <person name="Rombauts S."/>
        </authorList>
    </citation>
    <scope>NUCLEOTIDE SEQUENCE</scope>
    <source>
        <strain evidence="9">London</strain>
    </source>
</reference>
<feature type="compositionally biased region" description="Polar residues" evidence="5">
    <location>
        <begin position="84"/>
        <end position="104"/>
    </location>
</feature>
<feature type="transmembrane region" description="Helical" evidence="6">
    <location>
        <begin position="21"/>
        <end position="38"/>
    </location>
</feature>
<dbReference type="PANTHER" id="PTHR21040:SF8">
    <property type="entry name" value="BCDNA.GH04120"/>
    <property type="match status" value="1"/>
</dbReference>
<dbReference type="InterPro" id="IPR038901">
    <property type="entry name" value="HEXDC-like"/>
</dbReference>
<reference evidence="8" key="2">
    <citation type="submission" date="2015-06" db="UniProtKB">
        <authorList>
            <consortium name="EnsemblMetazoa"/>
        </authorList>
    </citation>
    <scope>IDENTIFICATION</scope>
</reference>
<comment type="catalytic activity">
    <reaction evidence="1">
        <text>Hydrolysis of terminal non-reducing N-acetyl-D-hexosamine residues in N-acetyl-beta-D-hexosaminides.</text>
        <dbReference type="EC" id="3.2.1.52"/>
    </reaction>
</comment>
<evidence type="ECO:0000256" key="5">
    <source>
        <dbReference type="SAM" id="MobiDB-lite"/>
    </source>
</evidence>